<dbReference type="Pfam" id="PF14947">
    <property type="entry name" value="HTH_45"/>
    <property type="match status" value="1"/>
</dbReference>
<dbReference type="AlphaFoldDB" id="A0A1W6JWJ8"/>
<dbReference type="KEGG" id="aman:B6F84_00430"/>
<evidence type="ECO:0000259" key="1">
    <source>
        <dbReference type="Pfam" id="PF14947"/>
    </source>
</evidence>
<keyword evidence="3" id="KW-1185">Reference proteome</keyword>
<dbReference type="Proteomes" id="UP000193404">
    <property type="component" value="Chromosome"/>
</dbReference>
<dbReference type="InterPro" id="IPR038723">
    <property type="entry name" value="ArnR1-like_HTH"/>
</dbReference>
<feature type="domain" description="ArnR1-like winged helix-turn-helix" evidence="1">
    <location>
        <begin position="6"/>
        <end position="79"/>
    </location>
</feature>
<dbReference type="InterPro" id="IPR036390">
    <property type="entry name" value="WH_DNA-bd_sf"/>
</dbReference>
<dbReference type="OrthoDB" id="140255at2157"/>
<reference evidence="2 3" key="1">
    <citation type="submission" date="2017-03" db="EMBL/GenBank/DDBJ databases">
        <title>Sulfur activation and transportation mechanism of thermophilic Archaea Acidianus manzaensis YN-25.</title>
        <authorList>
            <person name="Ma Y."/>
            <person name="Yang Y."/>
            <person name="Xia J."/>
        </authorList>
    </citation>
    <scope>NUCLEOTIDE SEQUENCE [LARGE SCALE GENOMIC DNA]</scope>
    <source>
        <strain evidence="2 3">YN-25</strain>
    </source>
</reference>
<gene>
    <name evidence="2" type="ORF">B6F84_00430</name>
</gene>
<protein>
    <recommendedName>
        <fullName evidence="1">ArnR1-like winged helix-turn-helix domain-containing protein</fullName>
    </recommendedName>
</protein>
<name>A0A1W6JWJ8_9CREN</name>
<accession>A0A1W6JWJ8</accession>
<dbReference type="EMBL" id="CP020477">
    <property type="protein sequence ID" value="ARM74638.1"/>
    <property type="molecule type" value="Genomic_DNA"/>
</dbReference>
<evidence type="ECO:0000313" key="2">
    <source>
        <dbReference type="EMBL" id="ARM74638.1"/>
    </source>
</evidence>
<dbReference type="RefSeq" id="WP_148690385.1">
    <property type="nucleotide sequence ID" value="NZ_CP020477.1"/>
</dbReference>
<dbReference type="GeneID" id="41589337"/>
<dbReference type="InterPro" id="IPR036388">
    <property type="entry name" value="WH-like_DNA-bd_sf"/>
</dbReference>
<evidence type="ECO:0000313" key="3">
    <source>
        <dbReference type="Proteomes" id="UP000193404"/>
    </source>
</evidence>
<proteinExistence type="predicted"/>
<sequence>MTEKTKRSHYEIIYDVLLSCINGTKKTRLMYNANLSFQLLNKYLDLLINKGLIMKKDDKYVITEKGLQYIKYHQMLKEKKHEIDEILKKLNECIQNP</sequence>
<dbReference type="Gene3D" id="1.10.10.10">
    <property type="entry name" value="Winged helix-like DNA-binding domain superfamily/Winged helix DNA-binding domain"/>
    <property type="match status" value="1"/>
</dbReference>
<dbReference type="SUPFAM" id="SSF46785">
    <property type="entry name" value="Winged helix' DNA-binding domain"/>
    <property type="match status" value="1"/>
</dbReference>
<organism evidence="2 3">
    <name type="scientific">Acidianus manzaensis</name>
    <dbReference type="NCBI Taxonomy" id="282676"/>
    <lineage>
        <taxon>Archaea</taxon>
        <taxon>Thermoproteota</taxon>
        <taxon>Thermoprotei</taxon>
        <taxon>Sulfolobales</taxon>
        <taxon>Sulfolobaceae</taxon>
        <taxon>Acidianus</taxon>
    </lineage>
</organism>